<evidence type="ECO:0000256" key="2">
    <source>
        <dbReference type="ARBA" id="ARBA00005642"/>
    </source>
</evidence>
<comment type="function">
    <text evidence="5">Responsible for synthesis of pseudouridine from uracil-55 in the psi GC loop of transfer RNAs.</text>
</comment>
<accession>A0A0G2HL56</accession>
<dbReference type="GO" id="GO:0031119">
    <property type="term" value="P:tRNA pseudouridine synthesis"/>
    <property type="evidence" value="ECO:0007669"/>
    <property type="project" value="UniProtKB-UniRule"/>
</dbReference>
<dbReference type="Gene3D" id="3.30.2350.10">
    <property type="entry name" value="Pseudouridine synthase"/>
    <property type="match status" value="1"/>
</dbReference>
<dbReference type="Proteomes" id="UP000035067">
    <property type="component" value="Unassembled WGS sequence"/>
</dbReference>
<feature type="active site" description="Nucleophile" evidence="5">
    <location>
        <position position="41"/>
    </location>
</feature>
<dbReference type="InterPro" id="IPR014780">
    <property type="entry name" value="tRNA_psdUridine_synth_TruB"/>
</dbReference>
<evidence type="ECO:0000256" key="3">
    <source>
        <dbReference type="ARBA" id="ARBA00022694"/>
    </source>
</evidence>
<proteinExistence type="inferred from homology"/>
<evidence type="ECO:0000259" key="7">
    <source>
        <dbReference type="Pfam" id="PF16198"/>
    </source>
</evidence>
<dbReference type="InterPro" id="IPR020103">
    <property type="entry name" value="PsdUridine_synth_cat_dom_sf"/>
</dbReference>
<dbReference type="PANTHER" id="PTHR13767:SF2">
    <property type="entry name" value="PSEUDOURIDYLATE SYNTHASE TRUB1"/>
    <property type="match status" value="1"/>
</dbReference>
<keyword evidence="4 5" id="KW-0413">Isomerase</keyword>
<feature type="domain" description="tRNA pseudouridylate synthase B C-terminal" evidence="7">
    <location>
        <begin position="174"/>
        <end position="215"/>
    </location>
</feature>
<keyword evidence="3 5" id="KW-0819">tRNA processing</keyword>
<dbReference type="NCBIfam" id="TIGR00431">
    <property type="entry name" value="TruB"/>
    <property type="match status" value="1"/>
</dbReference>
<evidence type="ECO:0000313" key="8">
    <source>
        <dbReference type="EMBL" id="KKZ12291.1"/>
    </source>
</evidence>
<dbReference type="InterPro" id="IPR032819">
    <property type="entry name" value="TruB_C"/>
</dbReference>
<dbReference type="Pfam" id="PF16198">
    <property type="entry name" value="TruB_C_2"/>
    <property type="match status" value="1"/>
</dbReference>
<comment type="catalytic activity">
    <reaction evidence="1 5">
        <text>uridine(55) in tRNA = pseudouridine(55) in tRNA</text>
        <dbReference type="Rhea" id="RHEA:42532"/>
        <dbReference type="Rhea" id="RHEA-COMP:10101"/>
        <dbReference type="Rhea" id="RHEA-COMP:10102"/>
        <dbReference type="ChEBI" id="CHEBI:65314"/>
        <dbReference type="ChEBI" id="CHEBI:65315"/>
        <dbReference type="EC" id="5.4.99.25"/>
    </reaction>
</comment>
<dbReference type="AlphaFoldDB" id="A0A0G2HL56"/>
<dbReference type="PATRIC" id="fig|1604020.3.peg.597"/>
<dbReference type="GO" id="GO:0160148">
    <property type="term" value="F:tRNA pseudouridine(55) synthase activity"/>
    <property type="evidence" value="ECO:0007669"/>
    <property type="project" value="UniProtKB-EC"/>
</dbReference>
<evidence type="ECO:0000256" key="1">
    <source>
        <dbReference type="ARBA" id="ARBA00000385"/>
    </source>
</evidence>
<feature type="domain" description="Pseudouridine synthase II N-terminal" evidence="6">
    <location>
        <begin position="26"/>
        <end position="173"/>
    </location>
</feature>
<dbReference type="InterPro" id="IPR002501">
    <property type="entry name" value="PsdUridine_synth_N"/>
</dbReference>
<dbReference type="CDD" id="cd02573">
    <property type="entry name" value="PseudoU_synth_EcTruB"/>
    <property type="match status" value="1"/>
</dbReference>
<dbReference type="EC" id="5.4.99.25" evidence="5"/>
<dbReference type="SUPFAM" id="SSF55120">
    <property type="entry name" value="Pseudouridine synthase"/>
    <property type="match status" value="1"/>
</dbReference>
<comment type="caution">
    <text evidence="8">The sequence shown here is derived from an EMBL/GenBank/DDBJ whole genome shotgun (WGS) entry which is preliminary data.</text>
</comment>
<reference evidence="8 9" key="1">
    <citation type="submission" date="2015-01" db="EMBL/GenBank/DDBJ databases">
        <title>Lifestyle Evolution in Cyanobacterial Symbionts of Sponges.</title>
        <authorList>
            <person name="Burgsdorf I."/>
            <person name="Slaby B.M."/>
            <person name="Handley K.M."/>
            <person name="Haber M."/>
            <person name="Blom J."/>
            <person name="Marshall C.W."/>
            <person name="Gilbert J.A."/>
            <person name="Hentschel U."/>
            <person name="Steindler L."/>
        </authorList>
    </citation>
    <scope>NUCLEOTIDE SEQUENCE [LARGE SCALE GENOMIC DNA]</scope>
    <source>
        <strain evidence="8">SP3</strain>
    </source>
</reference>
<gene>
    <name evidence="5" type="primary">truB</name>
    <name evidence="8" type="ORF">TE42_05105</name>
</gene>
<evidence type="ECO:0000259" key="6">
    <source>
        <dbReference type="Pfam" id="PF01509"/>
    </source>
</evidence>
<protein>
    <recommendedName>
        <fullName evidence="5">tRNA pseudouridine synthase B</fullName>
        <ecNumber evidence="5">5.4.99.25</ecNumber>
    </recommendedName>
    <alternativeName>
        <fullName evidence="5">tRNA pseudouridine(55) synthase</fullName>
        <shortName evidence="5">Psi55 synthase</shortName>
    </alternativeName>
    <alternativeName>
        <fullName evidence="5">tRNA pseudouridylate synthase</fullName>
    </alternativeName>
    <alternativeName>
        <fullName evidence="5">tRNA-uridine isomerase</fullName>
    </alternativeName>
</protein>
<dbReference type="PANTHER" id="PTHR13767">
    <property type="entry name" value="TRNA-PSEUDOURIDINE SYNTHASE"/>
    <property type="match status" value="1"/>
</dbReference>
<dbReference type="GO" id="GO:0003723">
    <property type="term" value="F:RNA binding"/>
    <property type="evidence" value="ECO:0007669"/>
    <property type="project" value="InterPro"/>
</dbReference>
<evidence type="ECO:0000256" key="4">
    <source>
        <dbReference type="ARBA" id="ARBA00023235"/>
    </source>
</evidence>
<dbReference type="Pfam" id="PF01509">
    <property type="entry name" value="TruB_N"/>
    <property type="match status" value="1"/>
</dbReference>
<dbReference type="GO" id="GO:1990481">
    <property type="term" value="P:mRNA pseudouridine synthesis"/>
    <property type="evidence" value="ECO:0007669"/>
    <property type="project" value="TreeGrafter"/>
</dbReference>
<sequence length="295" mass="31707">MAGLSGFLVLDKPAGCTSHDCVSLLRRRLGLRRIGHGGTLDPGVTGVLPMAVGSATRLLPYLNGDKAYEGTITLGLRTSTDDLSGAVLQRRPVPTLSTVDLERALARFRGAVRQRPPAVSAVRVHGERLYNKVRRGERVAAPERQVTVHTLELRCWSPPQLAVQVRCSAGTYIRSIARDLGEVLGCGGAMASLRRTEALGFNLKQAITLPRLQAHPAPATLVQDPKQLLLALHPHHQLGLEEHNRWRCGQVLPMSTALPVGHVVVVLNPAGALAGMAVVRSSGQLQPKLVLDPRS</sequence>
<name>A0A0G2HL56_9SYNE</name>
<dbReference type="EMBL" id="JXQG01000024">
    <property type="protein sequence ID" value="KKZ12291.1"/>
    <property type="molecule type" value="Genomic_DNA"/>
</dbReference>
<organism evidence="8 9">
    <name type="scientific">Candidatus Synechococcus spongiarum SP3</name>
    <dbReference type="NCBI Taxonomy" id="1604020"/>
    <lineage>
        <taxon>Bacteria</taxon>
        <taxon>Bacillati</taxon>
        <taxon>Cyanobacteriota</taxon>
        <taxon>Cyanophyceae</taxon>
        <taxon>Synechococcales</taxon>
        <taxon>Synechococcaceae</taxon>
        <taxon>Synechococcus</taxon>
    </lineage>
</organism>
<evidence type="ECO:0000256" key="5">
    <source>
        <dbReference type="HAMAP-Rule" id="MF_01080"/>
    </source>
</evidence>
<comment type="similarity">
    <text evidence="2 5">Belongs to the pseudouridine synthase TruB family. Type 1 subfamily.</text>
</comment>
<dbReference type="HAMAP" id="MF_01080">
    <property type="entry name" value="TruB_bact"/>
    <property type="match status" value="1"/>
</dbReference>
<evidence type="ECO:0000313" key="9">
    <source>
        <dbReference type="Proteomes" id="UP000035067"/>
    </source>
</evidence>